<dbReference type="InterPro" id="IPR007372">
    <property type="entry name" value="Lipid/polyisoprenoid-bd_YceI"/>
</dbReference>
<accession>A0A511DGR0</accession>
<dbReference type="RefSeq" id="WP_246115119.1">
    <property type="nucleotide sequence ID" value="NZ_BJVJ01000026.1"/>
</dbReference>
<evidence type="ECO:0000259" key="2">
    <source>
        <dbReference type="SMART" id="SM00867"/>
    </source>
</evidence>
<comment type="similarity">
    <text evidence="1">Belongs to the UPF0312 family.</text>
</comment>
<dbReference type="AlphaFoldDB" id="A0A511DGR0"/>
<dbReference type="EMBL" id="BJVJ01000026">
    <property type="protein sequence ID" value="GEL23971.1"/>
    <property type="molecule type" value="Genomic_DNA"/>
</dbReference>
<dbReference type="PANTHER" id="PTHR34406">
    <property type="entry name" value="PROTEIN YCEI"/>
    <property type="match status" value="1"/>
</dbReference>
<keyword evidence="4" id="KW-1185">Reference proteome</keyword>
<dbReference type="SUPFAM" id="SSF101874">
    <property type="entry name" value="YceI-like"/>
    <property type="match status" value="1"/>
</dbReference>
<dbReference type="Gene3D" id="2.60.40.1120">
    <property type="entry name" value="Carboxypeptidase-like, regulatory domain"/>
    <property type="match status" value="1"/>
</dbReference>
<name>A0A511DGR0_9PSEU</name>
<dbReference type="Pfam" id="PF13620">
    <property type="entry name" value="CarboxypepD_reg"/>
    <property type="match status" value="1"/>
</dbReference>
<dbReference type="SUPFAM" id="SSF49464">
    <property type="entry name" value="Carboxypeptidase regulatory domain-like"/>
    <property type="match status" value="1"/>
</dbReference>
<dbReference type="InterPro" id="IPR008969">
    <property type="entry name" value="CarboxyPept-like_regulatory"/>
</dbReference>
<sequence>MFGFKRRGAASGRGAARSALMPIPLTGGLLSGQIRDEEGRPAPGAAVSVFDRSNRRVAHSDSDPFGYFTAAVVPGDYRVRAEYGGFQSVANSVEVEWGRHAELGDITMLPDPSLEPPAPGVYEIDSDHSSIRFVARHIALSKVYGRFNDFRGSVHIEEPFEDSMVEVVIDAASVDTNVEARDAHLRSADFLDVERFPQLRFTSTRFTRRAGNNWLVDGELTLHGLTSDVQLDTMFLGVQEWNGVRAGVLATTELHREHFTLNWQQVLSRGVPVVGSTITIELDIQAVYKG</sequence>
<evidence type="ECO:0000256" key="1">
    <source>
        <dbReference type="ARBA" id="ARBA00008812"/>
    </source>
</evidence>
<evidence type="ECO:0000313" key="4">
    <source>
        <dbReference type="Proteomes" id="UP000321685"/>
    </source>
</evidence>
<reference evidence="3 4" key="1">
    <citation type="submission" date="2019-07" db="EMBL/GenBank/DDBJ databases">
        <title>Whole genome shotgun sequence of Pseudonocardia sulfidoxydans NBRC 16205.</title>
        <authorList>
            <person name="Hosoyama A."/>
            <person name="Uohara A."/>
            <person name="Ohji S."/>
            <person name="Ichikawa N."/>
        </authorList>
    </citation>
    <scope>NUCLEOTIDE SEQUENCE [LARGE SCALE GENOMIC DNA]</scope>
    <source>
        <strain evidence="3 4">NBRC 16205</strain>
    </source>
</reference>
<gene>
    <name evidence="3" type="ORF">PSU4_29250</name>
</gene>
<protein>
    <recommendedName>
        <fullName evidence="2">Lipid/polyisoprenoid-binding YceI-like domain-containing protein</fullName>
    </recommendedName>
</protein>
<organism evidence="3 4">
    <name type="scientific">Pseudonocardia sulfidoxydans NBRC 16205</name>
    <dbReference type="NCBI Taxonomy" id="1223511"/>
    <lineage>
        <taxon>Bacteria</taxon>
        <taxon>Bacillati</taxon>
        <taxon>Actinomycetota</taxon>
        <taxon>Actinomycetes</taxon>
        <taxon>Pseudonocardiales</taxon>
        <taxon>Pseudonocardiaceae</taxon>
        <taxon>Pseudonocardia</taxon>
    </lineage>
</organism>
<proteinExistence type="inferred from homology"/>
<feature type="domain" description="Lipid/polyisoprenoid-binding YceI-like" evidence="2">
    <location>
        <begin position="121"/>
        <end position="287"/>
    </location>
</feature>
<dbReference type="InterPro" id="IPR036761">
    <property type="entry name" value="TTHA0802/YceI-like_sf"/>
</dbReference>
<comment type="caution">
    <text evidence="3">The sequence shown here is derived from an EMBL/GenBank/DDBJ whole genome shotgun (WGS) entry which is preliminary data.</text>
</comment>
<dbReference type="Gene3D" id="2.40.128.110">
    <property type="entry name" value="Lipid/polyisoprenoid-binding, YceI-like"/>
    <property type="match status" value="1"/>
</dbReference>
<dbReference type="Proteomes" id="UP000321685">
    <property type="component" value="Unassembled WGS sequence"/>
</dbReference>
<dbReference type="Pfam" id="PF04264">
    <property type="entry name" value="YceI"/>
    <property type="match status" value="1"/>
</dbReference>
<evidence type="ECO:0000313" key="3">
    <source>
        <dbReference type="EMBL" id="GEL23971.1"/>
    </source>
</evidence>
<dbReference type="PANTHER" id="PTHR34406:SF1">
    <property type="entry name" value="PROTEIN YCEI"/>
    <property type="match status" value="1"/>
</dbReference>
<dbReference type="SMART" id="SM00867">
    <property type="entry name" value="YceI"/>
    <property type="match status" value="1"/>
</dbReference>